<evidence type="ECO:0000313" key="4">
    <source>
        <dbReference type="EMBL" id="RHZ44588.1"/>
    </source>
</evidence>
<dbReference type="InterPro" id="IPR001128">
    <property type="entry name" value="Cyt_P450"/>
</dbReference>
<sequence length="121" mass="14078">MPDILCEVFMHARSVLHAHQPLAILSIAKYLQIINNFIQEIIMFIPKLSRCMVQTYLMDIHYNTTAYGLDPRSFLPYHGLKNKFTASKTDKNYFIFGSGKRACPGRHQVERLKKDILWTFG</sequence>
<dbReference type="GO" id="GO:0020037">
    <property type="term" value="F:heme binding"/>
    <property type="evidence" value="ECO:0007669"/>
    <property type="project" value="InterPro"/>
</dbReference>
<keyword evidence="5" id="KW-1185">Reference proteome</keyword>
<keyword evidence="3" id="KW-0560">Oxidoreductase</keyword>
<dbReference type="InterPro" id="IPR017972">
    <property type="entry name" value="Cyt_P450_CS"/>
</dbReference>
<keyword evidence="2 3" id="KW-0408">Iron</keyword>
<gene>
    <name evidence="4" type="ORF">Glove_718g23</name>
</gene>
<dbReference type="OrthoDB" id="1844152at2759"/>
<organism evidence="4 5">
    <name type="scientific">Diversispora epigaea</name>
    <dbReference type="NCBI Taxonomy" id="1348612"/>
    <lineage>
        <taxon>Eukaryota</taxon>
        <taxon>Fungi</taxon>
        <taxon>Fungi incertae sedis</taxon>
        <taxon>Mucoromycota</taxon>
        <taxon>Glomeromycotina</taxon>
        <taxon>Glomeromycetes</taxon>
        <taxon>Diversisporales</taxon>
        <taxon>Diversisporaceae</taxon>
        <taxon>Diversispora</taxon>
    </lineage>
</organism>
<comment type="caution">
    <text evidence="4">The sequence shown here is derived from an EMBL/GenBank/DDBJ whole genome shotgun (WGS) entry which is preliminary data.</text>
</comment>
<evidence type="ECO:0000313" key="5">
    <source>
        <dbReference type="Proteomes" id="UP000266861"/>
    </source>
</evidence>
<dbReference type="EMBL" id="PQFF01000570">
    <property type="protein sequence ID" value="RHZ44588.1"/>
    <property type="molecule type" value="Genomic_DNA"/>
</dbReference>
<dbReference type="GO" id="GO:0004497">
    <property type="term" value="F:monooxygenase activity"/>
    <property type="evidence" value="ECO:0007669"/>
    <property type="project" value="UniProtKB-KW"/>
</dbReference>
<evidence type="ECO:0000256" key="1">
    <source>
        <dbReference type="ARBA" id="ARBA00022723"/>
    </source>
</evidence>
<dbReference type="Proteomes" id="UP000266861">
    <property type="component" value="Unassembled WGS sequence"/>
</dbReference>
<keyword evidence="1 3" id="KW-0479">Metal-binding</keyword>
<dbReference type="SUPFAM" id="SSF48264">
    <property type="entry name" value="Cytochrome P450"/>
    <property type="match status" value="1"/>
</dbReference>
<evidence type="ECO:0000256" key="3">
    <source>
        <dbReference type="RuleBase" id="RU000461"/>
    </source>
</evidence>
<keyword evidence="3" id="KW-0503">Monooxygenase</keyword>
<evidence type="ECO:0008006" key="6">
    <source>
        <dbReference type="Google" id="ProtNLM"/>
    </source>
</evidence>
<dbReference type="PROSITE" id="PS00086">
    <property type="entry name" value="CYTOCHROME_P450"/>
    <property type="match status" value="1"/>
</dbReference>
<dbReference type="AlphaFoldDB" id="A0A397G4T5"/>
<dbReference type="GO" id="GO:0016705">
    <property type="term" value="F:oxidoreductase activity, acting on paired donors, with incorporation or reduction of molecular oxygen"/>
    <property type="evidence" value="ECO:0007669"/>
    <property type="project" value="InterPro"/>
</dbReference>
<dbReference type="GO" id="GO:0005506">
    <property type="term" value="F:iron ion binding"/>
    <property type="evidence" value="ECO:0007669"/>
    <property type="project" value="InterPro"/>
</dbReference>
<dbReference type="Gene3D" id="1.10.630.10">
    <property type="entry name" value="Cytochrome P450"/>
    <property type="match status" value="1"/>
</dbReference>
<accession>A0A397G4T5</accession>
<keyword evidence="3" id="KW-0349">Heme</keyword>
<dbReference type="Pfam" id="PF00067">
    <property type="entry name" value="p450"/>
    <property type="match status" value="1"/>
</dbReference>
<reference evidence="4 5" key="1">
    <citation type="submission" date="2018-08" db="EMBL/GenBank/DDBJ databases">
        <title>Genome and evolution of the arbuscular mycorrhizal fungus Diversispora epigaea (formerly Glomus versiforme) and its bacterial endosymbionts.</title>
        <authorList>
            <person name="Sun X."/>
            <person name="Fei Z."/>
            <person name="Harrison M."/>
        </authorList>
    </citation>
    <scope>NUCLEOTIDE SEQUENCE [LARGE SCALE GENOMIC DNA]</scope>
    <source>
        <strain evidence="4 5">IT104</strain>
    </source>
</reference>
<dbReference type="InterPro" id="IPR036396">
    <property type="entry name" value="Cyt_P450_sf"/>
</dbReference>
<protein>
    <recommendedName>
        <fullName evidence="6">Cytochrome P450</fullName>
    </recommendedName>
</protein>
<evidence type="ECO:0000256" key="2">
    <source>
        <dbReference type="ARBA" id="ARBA00023004"/>
    </source>
</evidence>
<proteinExistence type="inferred from homology"/>
<name>A0A397G4T5_9GLOM</name>
<comment type="similarity">
    <text evidence="3">Belongs to the cytochrome P450 family.</text>
</comment>